<reference evidence="9" key="1">
    <citation type="submission" date="2012-05" db="EMBL/GenBank/DDBJ databases">
        <authorList>
            <person name="Krishnakumar V."/>
            <person name="Cheung F."/>
            <person name="Xiao Y."/>
            <person name="Chan A."/>
            <person name="Moskal W.A."/>
            <person name="Town C.D."/>
        </authorList>
    </citation>
    <scope>NUCLEOTIDE SEQUENCE</scope>
</reference>
<dbReference type="GO" id="GO:0006538">
    <property type="term" value="P:L-glutamate catabolic process"/>
    <property type="evidence" value="ECO:0007669"/>
    <property type="project" value="TreeGrafter"/>
</dbReference>
<evidence type="ECO:0000256" key="2">
    <source>
        <dbReference type="ARBA" id="ARBA00012889"/>
    </source>
</evidence>
<comment type="similarity">
    <text evidence="1 7">Belongs to the Glu/Leu/Phe/Val dehydrogenases family.</text>
</comment>
<dbReference type="InterPro" id="IPR006095">
    <property type="entry name" value="Glu/Leu/Phe/Val/Trp_DH"/>
</dbReference>
<keyword evidence="4" id="KW-0520">NAD</keyword>
<evidence type="ECO:0000256" key="5">
    <source>
        <dbReference type="ARBA" id="ARBA00047867"/>
    </source>
</evidence>
<dbReference type="InterPro" id="IPR033922">
    <property type="entry name" value="NAD_bind_Glu_DH"/>
</dbReference>
<dbReference type="InterPro" id="IPR036291">
    <property type="entry name" value="NAD(P)-bd_dom_sf"/>
</dbReference>
<dbReference type="PRINTS" id="PR00082">
    <property type="entry name" value="GLFDHDRGNASE"/>
</dbReference>
<proteinExistence type="evidence at transcript level"/>
<dbReference type="InterPro" id="IPR006096">
    <property type="entry name" value="Glu/Leu/Phe/Val/Trp_DH_C"/>
</dbReference>
<evidence type="ECO:0000259" key="8">
    <source>
        <dbReference type="SMART" id="SM00839"/>
    </source>
</evidence>
<dbReference type="GO" id="GO:0005739">
    <property type="term" value="C:mitochondrion"/>
    <property type="evidence" value="ECO:0007669"/>
    <property type="project" value="TreeGrafter"/>
</dbReference>
<evidence type="ECO:0000313" key="9">
    <source>
        <dbReference type="EMBL" id="AFK44094.1"/>
    </source>
</evidence>
<dbReference type="EC" id="1.4.1.3" evidence="2"/>
<dbReference type="Pfam" id="PF00208">
    <property type="entry name" value="ELFV_dehydrog"/>
    <property type="match status" value="1"/>
</dbReference>
<keyword evidence="3 7" id="KW-0560">Oxidoreductase</keyword>
<comment type="catalytic activity">
    <reaction evidence="6">
        <text>L-glutamate + NADP(+) + H2O = 2-oxoglutarate + NH4(+) + NADPH + H(+)</text>
        <dbReference type="Rhea" id="RHEA:11612"/>
        <dbReference type="ChEBI" id="CHEBI:15377"/>
        <dbReference type="ChEBI" id="CHEBI:15378"/>
        <dbReference type="ChEBI" id="CHEBI:16810"/>
        <dbReference type="ChEBI" id="CHEBI:28938"/>
        <dbReference type="ChEBI" id="CHEBI:29985"/>
        <dbReference type="ChEBI" id="CHEBI:57783"/>
        <dbReference type="ChEBI" id="CHEBI:58349"/>
        <dbReference type="EC" id="1.4.1.3"/>
    </reaction>
</comment>
<comment type="catalytic activity">
    <reaction evidence="5">
        <text>L-glutamate + NAD(+) + H2O = 2-oxoglutarate + NH4(+) + NADH + H(+)</text>
        <dbReference type="Rhea" id="RHEA:15133"/>
        <dbReference type="ChEBI" id="CHEBI:15377"/>
        <dbReference type="ChEBI" id="CHEBI:15378"/>
        <dbReference type="ChEBI" id="CHEBI:16810"/>
        <dbReference type="ChEBI" id="CHEBI:28938"/>
        <dbReference type="ChEBI" id="CHEBI:29985"/>
        <dbReference type="ChEBI" id="CHEBI:57540"/>
        <dbReference type="ChEBI" id="CHEBI:57945"/>
        <dbReference type="EC" id="1.4.1.3"/>
    </reaction>
</comment>
<dbReference type="GO" id="GO:0004352">
    <property type="term" value="F:glutamate dehydrogenase (NAD+) activity"/>
    <property type="evidence" value="ECO:0007669"/>
    <property type="project" value="TreeGrafter"/>
</dbReference>
<dbReference type="Gene3D" id="3.40.50.720">
    <property type="entry name" value="NAD(P)-binding Rossmann-like Domain"/>
    <property type="match status" value="1"/>
</dbReference>
<dbReference type="SMART" id="SM00839">
    <property type="entry name" value="ELFV_dehydrog"/>
    <property type="match status" value="1"/>
</dbReference>
<dbReference type="EMBL" id="BT144300">
    <property type="protein sequence ID" value="AFK44094.1"/>
    <property type="molecule type" value="mRNA"/>
</dbReference>
<sequence>MTFAIQGFGNVGSWAARSIFERGGKVVAVSDISGAIKNPNGIDIKALLKHKEGNGTLKDFPGGDAMDPNELLVHECDVLIPCALGGVLNKENAADVKAKFVIEAANHPTDPDADEILSKKGVVILPDIYANAGGVTVSYFEWVQNIQGFMWDEEKVNKELKNYMTRAFRNIKAMCKIHDCDLRMGAFTLGVNRVARATLLRGWEA</sequence>
<evidence type="ECO:0000256" key="6">
    <source>
        <dbReference type="ARBA" id="ARBA00048577"/>
    </source>
</evidence>
<dbReference type="SUPFAM" id="SSF51735">
    <property type="entry name" value="NAD(P)-binding Rossmann-fold domains"/>
    <property type="match status" value="1"/>
</dbReference>
<dbReference type="CDD" id="cd01076">
    <property type="entry name" value="NAD_bind_1_Glu_DH"/>
    <property type="match status" value="1"/>
</dbReference>
<dbReference type="AlphaFoldDB" id="I3SV02"/>
<name>I3SV02_LOTJA</name>
<protein>
    <recommendedName>
        <fullName evidence="2">glutamate dehydrogenase [NAD(P)(+)]</fullName>
        <ecNumber evidence="2">1.4.1.3</ecNumber>
    </recommendedName>
</protein>
<feature type="domain" description="Glutamate/phenylalanine/leucine/valine/L-tryptophan dehydrogenase C-terminal" evidence="8">
    <location>
        <begin position="1"/>
        <end position="202"/>
    </location>
</feature>
<evidence type="ECO:0000256" key="1">
    <source>
        <dbReference type="ARBA" id="ARBA00006382"/>
    </source>
</evidence>
<dbReference type="PANTHER" id="PTHR11606:SF31">
    <property type="entry name" value="GLUTAMATE DEHYDROGENASE"/>
    <property type="match status" value="1"/>
</dbReference>
<evidence type="ECO:0000256" key="3">
    <source>
        <dbReference type="ARBA" id="ARBA00023002"/>
    </source>
</evidence>
<dbReference type="PANTHER" id="PTHR11606">
    <property type="entry name" value="GLUTAMATE DEHYDROGENASE"/>
    <property type="match status" value="1"/>
</dbReference>
<evidence type="ECO:0000256" key="7">
    <source>
        <dbReference type="RuleBase" id="RU004417"/>
    </source>
</evidence>
<accession>I3SV02</accession>
<dbReference type="FunFam" id="3.40.50.720:FF:000212">
    <property type="entry name" value="Glutamate dehydrogenase"/>
    <property type="match status" value="1"/>
</dbReference>
<organism evidence="9">
    <name type="scientific">Lotus japonicus</name>
    <name type="common">Lotus corniculatus var. japonicus</name>
    <dbReference type="NCBI Taxonomy" id="34305"/>
    <lineage>
        <taxon>Eukaryota</taxon>
        <taxon>Viridiplantae</taxon>
        <taxon>Streptophyta</taxon>
        <taxon>Embryophyta</taxon>
        <taxon>Tracheophyta</taxon>
        <taxon>Spermatophyta</taxon>
        <taxon>Magnoliopsida</taxon>
        <taxon>eudicotyledons</taxon>
        <taxon>Gunneridae</taxon>
        <taxon>Pentapetalae</taxon>
        <taxon>rosids</taxon>
        <taxon>fabids</taxon>
        <taxon>Fabales</taxon>
        <taxon>Fabaceae</taxon>
        <taxon>Papilionoideae</taxon>
        <taxon>50 kb inversion clade</taxon>
        <taxon>NPAAA clade</taxon>
        <taxon>Hologalegina</taxon>
        <taxon>robinioid clade</taxon>
        <taxon>Loteae</taxon>
        <taxon>Lotus</taxon>
    </lineage>
</organism>
<evidence type="ECO:0000256" key="4">
    <source>
        <dbReference type="ARBA" id="ARBA00023027"/>
    </source>
</evidence>